<name>A0A0F9D0T1_9ZZZZ</name>
<dbReference type="Gene3D" id="1.10.530.10">
    <property type="match status" value="1"/>
</dbReference>
<dbReference type="Pfam" id="PF01464">
    <property type="entry name" value="SLT"/>
    <property type="match status" value="1"/>
</dbReference>
<gene>
    <name evidence="2" type="ORF">LCGC14_2336600</name>
</gene>
<accession>A0A0F9D0T1</accession>
<dbReference type="EMBL" id="LAZR01033705">
    <property type="protein sequence ID" value="KKL47331.1"/>
    <property type="molecule type" value="Genomic_DNA"/>
</dbReference>
<evidence type="ECO:0000259" key="1">
    <source>
        <dbReference type="Pfam" id="PF01464"/>
    </source>
</evidence>
<protein>
    <recommendedName>
        <fullName evidence="1">Transglycosylase SLT domain-containing protein</fullName>
    </recommendedName>
</protein>
<reference evidence="2" key="1">
    <citation type="journal article" date="2015" name="Nature">
        <title>Complex archaea that bridge the gap between prokaryotes and eukaryotes.</title>
        <authorList>
            <person name="Spang A."/>
            <person name="Saw J.H."/>
            <person name="Jorgensen S.L."/>
            <person name="Zaremba-Niedzwiedzka K."/>
            <person name="Martijn J."/>
            <person name="Lind A.E."/>
            <person name="van Eijk R."/>
            <person name="Schleper C."/>
            <person name="Guy L."/>
            <person name="Ettema T.J."/>
        </authorList>
    </citation>
    <scope>NUCLEOTIDE SEQUENCE</scope>
</reference>
<dbReference type="PANTHER" id="PTHR37423:SF2">
    <property type="entry name" value="MEMBRANE-BOUND LYTIC MUREIN TRANSGLYCOSYLASE C"/>
    <property type="match status" value="1"/>
</dbReference>
<dbReference type="CDD" id="cd00254">
    <property type="entry name" value="LT-like"/>
    <property type="match status" value="1"/>
</dbReference>
<dbReference type="AlphaFoldDB" id="A0A0F9D0T1"/>
<dbReference type="SUPFAM" id="SSF53955">
    <property type="entry name" value="Lysozyme-like"/>
    <property type="match status" value="1"/>
</dbReference>
<dbReference type="InterPro" id="IPR008258">
    <property type="entry name" value="Transglycosylase_SLT_dom_1"/>
</dbReference>
<sequence length="293" mass="32172">MRVWFFITALVWAQAAWSEPPDRQCSSTKWGQSHCIRSAHFVYDTCNAIAVFSERHGLNTDFFARLIWQESRFDPNALSHANARGIAQFIPSTAALRGLNDPYNAADALEHSAQYLAEMSRRYGNEGLAAIGYNGGERRVEGFLQGGGLAGETIAYVPIITGSDAEIWRDAPPKNPDFRLSKTEDFLPACYAMGKGRRLTPLKLPEPPLKPWGVQIAFGKSKTLAQAAYARRVALCPSTLAGERADYIKVKHRASGQKGFVMARVGRNSRAAADKLCTKVRASGCPCAVYANK</sequence>
<dbReference type="InterPro" id="IPR023346">
    <property type="entry name" value="Lysozyme-like_dom_sf"/>
</dbReference>
<proteinExistence type="predicted"/>
<feature type="domain" description="Transglycosylase SLT" evidence="1">
    <location>
        <begin position="53"/>
        <end position="141"/>
    </location>
</feature>
<evidence type="ECO:0000313" key="2">
    <source>
        <dbReference type="EMBL" id="KKL47331.1"/>
    </source>
</evidence>
<dbReference type="PANTHER" id="PTHR37423">
    <property type="entry name" value="SOLUBLE LYTIC MUREIN TRANSGLYCOSYLASE-RELATED"/>
    <property type="match status" value="1"/>
</dbReference>
<organism evidence="2">
    <name type="scientific">marine sediment metagenome</name>
    <dbReference type="NCBI Taxonomy" id="412755"/>
    <lineage>
        <taxon>unclassified sequences</taxon>
        <taxon>metagenomes</taxon>
        <taxon>ecological metagenomes</taxon>
    </lineage>
</organism>
<comment type="caution">
    <text evidence="2">The sequence shown here is derived from an EMBL/GenBank/DDBJ whole genome shotgun (WGS) entry which is preliminary data.</text>
</comment>